<dbReference type="AlphaFoldDB" id="A0A2J6RGI4"/>
<name>A0A2J6RGI4_HYAVF</name>
<feature type="region of interest" description="Disordered" evidence="1">
    <location>
        <begin position="147"/>
        <end position="167"/>
    </location>
</feature>
<proteinExistence type="predicted"/>
<dbReference type="EMBL" id="KZ613949">
    <property type="protein sequence ID" value="PMD37633.1"/>
    <property type="molecule type" value="Genomic_DNA"/>
</dbReference>
<reference evidence="2 3" key="1">
    <citation type="submission" date="2016-04" db="EMBL/GenBank/DDBJ databases">
        <title>A degradative enzymes factory behind the ericoid mycorrhizal symbiosis.</title>
        <authorList>
            <consortium name="DOE Joint Genome Institute"/>
            <person name="Martino E."/>
            <person name="Morin E."/>
            <person name="Grelet G."/>
            <person name="Kuo A."/>
            <person name="Kohler A."/>
            <person name="Daghino S."/>
            <person name="Barry K."/>
            <person name="Choi C."/>
            <person name="Cichocki N."/>
            <person name="Clum A."/>
            <person name="Copeland A."/>
            <person name="Hainaut M."/>
            <person name="Haridas S."/>
            <person name="Labutti K."/>
            <person name="Lindquist E."/>
            <person name="Lipzen A."/>
            <person name="Khouja H.-R."/>
            <person name="Murat C."/>
            <person name="Ohm R."/>
            <person name="Olson A."/>
            <person name="Spatafora J."/>
            <person name="Veneault-Fourrey C."/>
            <person name="Henrissat B."/>
            <person name="Grigoriev I."/>
            <person name="Martin F."/>
            <person name="Perotto S."/>
        </authorList>
    </citation>
    <scope>NUCLEOTIDE SEQUENCE [LARGE SCALE GENOMIC DNA]</scope>
    <source>
        <strain evidence="2 3">F</strain>
    </source>
</reference>
<gene>
    <name evidence="2" type="ORF">L207DRAFT_600202</name>
</gene>
<keyword evidence="3" id="KW-1185">Reference proteome</keyword>
<evidence type="ECO:0000256" key="1">
    <source>
        <dbReference type="SAM" id="MobiDB-lite"/>
    </source>
</evidence>
<sequence>MSARSPKRLYPFLDSSFSSPPVSFGFLFASSPPGRTPLLPSFSIVPAVGSPHVWLYIQATLCATNVGAPAQADPGSRFAAAIAALICGPMDGEAVLVPHGIQACHLLGKGSTAASLRTLERRAGWLDAGSWDVWRLRRPITYGTERRAARQRKAAPAGQGEGTCTPRDLCVRSRSR</sequence>
<evidence type="ECO:0000313" key="3">
    <source>
        <dbReference type="Proteomes" id="UP000235786"/>
    </source>
</evidence>
<organism evidence="2 3">
    <name type="scientific">Hyaloscypha variabilis (strain UAMH 11265 / GT02V1 / F)</name>
    <name type="common">Meliniomyces variabilis</name>
    <dbReference type="NCBI Taxonomy" id="1149755"/>
    <lineage>
        <taxon>Eukaryota</taxon>
        <taxon>Fungi</taxon>
        <taxon>Dikarya</taxon>
        <taxon>Ascomycota</taxon>
        <taxon>Pezizomycotina</taxon>
        <taxon>Leotiomycetes</taxon>
        <taxon>Helotiales</taxon>
        <taxon>Hyaloscyphaceae</taxon>
        <taxon>Hyaloscypha</taxon>
        <taxon>Hyaloscypha variabilis</taxon>
    </lineage>
</organism>
<accession>A0A2J6RGI4</accession>
<dbReference type="Proteomes" id="UP000235786">
    <property type="component" value="Unassembled WGS sequence"/>
</dbReference>
<evidence type="ECO:0000313" key="2">
    <source>
        <dbReference type="EMBL" id="PMD37633.1"/>
    </source>
</evidence>
<protein>
    <submittedName>
        <fullName evidence="2">Uncharacterized protein</fullName>
    </submittedName>
</protein>